<feature type="compositionally biased region" description="Polar residues" evidence="1">
    <location>
        <begin position="755"/>
        <end position="790"/>
    </location>
</feature>
<feature type="compositionally biased region" description="Polar residues" evidence="1">
    <location>
        <begin position="2837"/>
        <end position="2860"/>
    </location>
</feature>
<feature type="compositionally biased region" description="Polar residues" evidence="1">
    <location>
        <begin position="2628"/>
        <end position="2637"/>
    </location>
</feature>
<feature type="compositionally biased region" description="Polar residues" evidence="1">
    <location>
        <begin position="2644"/>
        <end position="2657"/>
    </location>
</feature>
<feature type="compositionally biased region" description="Low complexity" evidence="1">
    <location>
        <begin position="883"/>
        <end position="897"/>
    </location>
</feature>
<dbReference type="SUPFAM" id="SSF54277">
    <property type="entry name" value="CAD &amp; PB1 domains"/>
    <property type="match status" value="1"/>
</dbReference>
<feature type="compositionally biased region" description="Acidic residues" evidence="1">
    <location>
        <begin position="1300"/>
        <end position="1311"/>
    </location>
</feature>
<dbReference type="InterPro" id="IPR000270">
    <property type="entry name" value="PB1_dom"/>
</dbReference>
<dbReference type="Gene3D" id="3.10.20.90">
    <property type="entry name" value="Phosphatidylinositol 3-kinase Catalytic Subunit, Chain A, domain 1"/>
    <property type="match status" value="1"/>
</dbReference>
<feature type="compositionally biased region" description="Low complexity" evidence="1">
    <location>
        <begin position="2658"/>
        <end position="2670"/>
    </location>
</feature>
<sequence>MPYALKLTFRGVCRKFVFADRTALNWDNLDRNVRSLFNIDFPFFLQYEDEEGEVITCSSTFELREILPFLDDTGARAFRLSIMPLDVPAQAVYSRIHHYANDYSDGPSSFSSFDSSIDRLQRQQNLEAGVGVEGGAPGLPRDDGAPIVTQPHLGGHKRRYRHASTAPPPPVDMATTGTDPRSFAELNNQPPPLPSPPPVEVRAQIASGEFPSRWPRVGARVLPSGVDPQRLPTVPISSVSVPTLPTYWNRPPSLPASFFDPSIQLEGQAAPSSHSRKPSFMEGASSVENLVSGPSVASKFRTSSLALGSVLADVPEHHEMEMSRAELATQRSSVMSQKHSRMSSRPPSGASVQHSQFKPHSSKNSRPASLHDAPGEPDLVASNSPPAATSRESVQRSKHTLGASVQQASLHTLRPTPAVPSHHGSANTSKLHHSDAKASQNAPPEVSGSQRQPSKAATPAAVSVTSAAVESKQGSGAALQEPQTSKSSSKIASQPGSIAPGPEAAPETAKSIHGSAAPSVLRASRHSVVASPPRASVHASRVSLSKAGGQDERVSRVSGGSRVQQASRVSRNPEGQDEASPTSPLPDLLPPSAVTSPRPLPQASLDHQSGMADAEQPDTKISSKAQSLHASKVSVHASVNASPAPGPASAHPSMVKSASASRHSASKQKSSVHASRQEPAANTSTVPPSADAVEPEQVGDEAVEEPQTSKAGSVAAEPEPEAVPKADKSVHGSAAPSVLRASRHSVAASPPRASVHQSMVKSANASRHSVSKQQSSIHASRQEPAANTSALPPPADAVEPEQAGDEAVEEPQASKAGSVAAEPEPEVVPEDNKSVHGSAAQSIQRASRHSVATSVHQSMVKSQNASRHSVSKQKSSAHASRQEPAASTSAVPPSAAEAEPEQTDDGVAEEPQASKASSKKASRQASMAAGPEAVQEADKSVHGSAAQSIQRASRHSVAASVHQSMVKSANASRHSVSKQQSSIHASRHEPAANTPAVSPSADVAEAKQEGDAAIEEPQASKASSKKSSKPGSVAPEPATETVKSIHGSAAPSVLRASRHSVVASPPRASVHASRVSLSKVGGQDEASPTSPLPDLLPPSAVTSPRPLPQASLDHQSGMADAEQPDTKISSKAQSLHASKVSVHASVNASPAPGPASAHPSMVKSPSASRHSVSKQQSSVHTSRQEPEANTSAVPPSAAEAEPEQAVDDAAEEPQASKPGSVAAEHEPEAVPKDNKSVHGSTAPSVLRASRHSVAASVHQSMVKSQNASCHSVSKQQSSVHASRQEPATNTSAVPQSADAVEPEQVGDEVVEEPQASKPGSVAAEPEPEVVPEAGKSVHGSAAPSVLRASRHSVAASVHQSMVKSVNASRHSVSKQQSSIHASRQEPATNTSAVPPSADIAEPDEAGDETVEDPQASEASSKKPSKPGSVAPELEASPEADKSVHGSAAQSVLRASKHSIAASPPRSSVHQPMVKSQSASHHSVSQQKSSVHVSRQEPVANTSAVPPSADAAEPELADDAAPEEPQASKPGSVAPEPEASLVADKSVQGSAAQSIQRASRHSVAASVHQSMVKSANASRHSVSKQQSSVPASRQEPAASTSAVPSSVDAAVPEQADDAIPEEPPASKAGSVVLEPEASPEAAKSVRGSAAQSVLRASRHSVAASPPRASVHQSMVKSANASRHSVSKQQSSAHVSRQEPAANTSAVPPSTDVAEPEQAGDGVAEEPQASKPGSVVLEPEVVPEDNKSIHASAAQSIQRASRHSVAASVHQSMVKSQSASRHSASKQKSSIHASRQEPVANTSAVPPSAAEAEPEQADDGVAEEPQASKASSKKASKQASMAAGPEAVQEADKSVHGSAAPSVLRASRHSVAASAHQSMVKSANASRHSVSKQQSSVHASRQEPAANTSAVPPSADVAEAKQEGDAAIEEPQASKASSEKSSKPGSVAPEPATETAKSIHGSAAPSVLRASRHSVVASPPRASVHASRVSLSKVGGQDEASPTSPLPDLLPPSAVTSPRPLPQASLDHQSGMADAEQPDTKISSKVQSLHASKVSVHASVNASPAPGPASAHPSMVKSPSAHASDKSEAKVSMKLSRQSISKGSAGNQPGADSQPLSAKRSNTPSRQPSVPPSPGVANRESQGSLRKSRVSSRSISSSSSGSISVSSGASSRLMASLLNIDEPAGPIIEGDNKSLSGKSGRSSRHASPAGGSPGEISNVHASPLVRPSVGSKVASKSPSRVSVVPPVESSQLEKSHISKKSKVSVAATPAEPSQAVSVHSPTQSSKKASKSVSKYASPQLRQSHQSLVAKEQTSTVAVPADPEPESTAHGPEQAPSSSGPASEHKASHISPMAKSGIAAPATLGAAQVGEDASRTSLRASHVSVAQEREPSAVSSRRSKVGSPGASASHTAGTGASRTDLPGATSQKSSGSVVASSPPAETGHPMVLTPPGVYPTTSMAKASTSGTSSRKGSKVASPATAATQPASVAVAEKTSSGGAPTRSNQSISALDLTQNMVEESASAAQPSSPTSKASKPTSPVGKPNRSRESLTKTSYSSSKKSSKHPTPAVQTGAAVPTPLDVSVHKSVDKTASEHHSPSRKSHEKSVTSIHAVPSKSASKASSAVASPQPNSPLVQGSTKHSVAAIHNSAQSAQVPEQPQETTASAKSATPPAAVSLGQASPAKATPDRTPPGEPAVIAQPEKIVTSSSSSSSVQSRNSSSSPETRMKASPLPVVTPGGKSPPSKAQSNAEGQTSQVRPQVSIDRLVSPVSSAIEKIRSIANSSTTSISRAKLAEKKSTTSHATNPTSSHSSVPIPQDLSKTSTPHTQGTPHRASAEHSSRVSPANQGSPVASPTQSSMLSHQAASRPSSSRITSSRVQRTSKTSHSSVAELVEHFSRKSSHGSVKATSRPTSERGSPKSSKPVTPPTGSHSKANSEIVDPPKSKQSPSKGSGSTGGKAASQKSVKPSAAPSKVPSPELHPSQEKVKISASASQRMSKAPSEVADEPAKEDTVSFLDATFTTSVVEERNERIGDLRDMLVTLAESLSNLYPDYGPPASNILPRIPKHPADSPQQGDQIDGNTASKKNLEKSALPSVGGSPVLKTQPPTTHHSSPPSRTSQLETQKGTISKSKAGSKHTDTPAAPPAQHIPELAKSQSLRQSPQAERTPAAVIEAQAASKSGSVAASATTPAPVANKSGRGSARASLAGSTSALLDDSKVLPARSRISTRRPSPPRTGHQSPAQVDPASNKDGSAASIPEASTSPQPAGDIPQITVEGGTAVIEPVTNASDPTAESATGKVSFIGVPSLKVVTPGGSVHESKIDSPHSLAVSSQTSQGSPSSPKQDPGVIPQGDEHQSVAHGEESVLSQAVAKAEAALASVEALNSAIRQTHPVVGSGGKELDASLLAAAQIPLPLSQATSHHTSACTSPLAKSYDSLSHNQEALPAQVEPTGDPKSPFLTASFAAGFPLPPSGAGSFFSVEGTYTTSRTPGGSPVLSSFKHHSQVSGQPDTEVVTAPDDAADQAPPHLPLPSITASQAAQYRLPSSVSGSTSRHGMSRVEPQPEAVEPTAISPTPEHKSGTRSPHVAAKPPSASGQGPSPEVVASQHSVKAGSTSAGLSKAASIRTRVSNSLASLMRVATNLPLPSSVSGSDVGSSTSPHSPGKSSLKRSSSKAPGVSVPPGNTSPLPGAQPAEAPVDKHSSHNGKSSSVASGVSLPGSPPAVTIEGYGEGGFPLNGPPWVPIDDPLAIPLAIDEMLDQLHEVTDMLKNLVDEHPNLVEPITDVIRKVQNTVLNSIDHVTRSSVASMSRSPSYFVGSSRMPTVPASKVPSALGRPPVMGTPKRRVSAVASPLAANHPVKEPSVSEASDRKSKVTAVPVTAASKTTSSRSGSGTSASHSACKPTVVPPVGSDQPVTGNGSTSSPEQVEQFPSTKVEPGSLAARTKSQASNVSGRTKASTVPSASRVPNDNSSAKSESSTSKVSHSKPTVVSPGPSSSAKQSIKASSPDVPVLDVRQSNTYSVSGSQVVEGKLDTKHSSRASGATSPRTPATKRSSSTGPKKPSSRSESVKSNSRTSHLDQSKSDISVSGMSRRSGVPRSEQAKSQDITPSPEGTNKSEPSPASPSHSEKVIPVPIVEEDASPPTPPKVPTRTPSLSSQSHAGSMPSLSSNSGSTSPSEAASSIQTPSPSLHEASFASSVDHHMQIPISQKASFIGEVPVMNTPDDGVPSYLHQHSFNHCSLSHTSFSASFHAHPGGVSGGPTPLKPMSNDFSSGFPKPPSAFPSGAASPSGGISPSGLPKMSGHNSTSFTNFPNPNLSTSFEVNAADQSSFRYDDRQGGRNWFPPYTSYLPPTERSHPARVSTIKVPVKHYYSHRPEESIKKSFTDAIDEEYDTITRRLMARGYPNYHLVYSVVRQCGGDITVAELRLSHAQSF</sequence>
<dbReference type="PROSITE" id="PS51745">
    <property type="entry name" value="PB1"/>
    <property type="match status" value="1"/>
</dbReference>
<protein>
    <recommendedName>
        <fullName evidence="2">PB1 domain-containing protein</fullName>
    </recommendedName>
</protein>
<feature type="compositionally biased region" description="Acidic residues" evidence="1">
    <location>
        <begin position="1810"/>
        <end position="1820"/>
    </location>
</feature>
<feature type="compositionally biased region" description="Polar residues" evidence="1">
    <location>
        <begin position="1566"/>
        <end position="1590"/>
    </location>
</feature>
<feature type="compositionally biased region" description="Polar residues" evidence="1">
    <location>
        <begin position="4034"/>
        <end position="4053"/>
    </location>
</feature>
<feature type="compositionally biased region" description="Acidic residues" evidence="1">
    <location>
        <begin position="1400"/>
        <end position="1411"/>
    </location>
</feature>
<feature type="compositionally biased region" description="Polar residues" evidence="1">
    <location>
        <begin position="3067"/>
        <end position="3081"/>
    </location>
</feature>
<feature type="compositionally biased region" description="Basic and acidic residues" evidence="1">
    <location>
        <begin position="1223"/>
        <end position="1236"/>
    </location>
</feature>
<feature type="compositionally biased region" description="Low complexity" evidence="1">
    <location>
        <begin position="2608"/>
        <end position="2624"/>
    </location>
</feature>
<feature type="compositionally biased region" description="Low complexity" evidence="1">
    <location>
        <begin position="1747"/>
        <end position="1757"/>
    </location>
</feature>
<feature type="compositionally biased region" description="Polar residues" evidence="1">
    <location>
        <begin position="437"/>
        <end position="452"/>
    </location>
</feature>
<keyword evidence="4" id="KW-1185">Reference proteome</keyword>
<feature type="compositionally biased region" description="Polar residues" evidence="1">
    <location>
        <begin position="3529"/>
        <end position="3550"/>
    </location>
</feature>
<feature type="compositionally biased region" description="Low complexity" evidence="1">
    <location>
        <begin position="1595"/>
        <end position="1611"/>
    </location>
</feature>
<feature type="domain" description="PB1" evidence="2">
    <location>
        <begin position="2"/>
        <end position="85"/>
    </location>
</feature>
<feature type="compositionally biased region" description="Polar residues" evidence="1">
    <location>
        <begin position="3282"/>
        <end position="3291"/>
    </location>
</feature>
<feature type="region of interest" description="Disordered" evidence="1">
    <location>
        <begin position="135"/>
        <end position="199"/>
    </location>
</feature>
<feature type="compositionally biased region" description="Low complexity" evidence="1">
    <location>
        <begin position="2914"/>
        <end position="2926"/>
    </location>
</feature>
<dbReference type="InterPro" id="IPR053793">
    <property type="entry name" value="PB1-like"/>
</dbReference>
<feature type="compositionally biased region" description="Acidic residues" evidence="1">
    <location>
        <begin position="898"/>
        <end position="908"/>
    </location>
</feature>
<feature type="compositionally biased region" description="Polar residues" evidence="1">
    <location>
        <begin position="329"/>
        <end position="367"/>
    </location>
</feature>
<dbReference type="CDD" id="cd05992">
    <property type="entry name" value="PB1"/>
    <property type="match status" value="1"/>
</dbReference>
<feature type="compositionally biased region" description="Polar residues" evidence="1">
    <location>
        <begin position="1875"/>
        <end position="1909"/>
    </location>
</feature>
<feature type="compositionally biased region" description="Polar residues" evidence="1">
    <location>
        <begin position="2898"/>
        <end position="2907"/>
    </location>
</feature>
<dbReference type="Pfam" id="PF00564">
    <property type="entry name" value="PB1"/>
    <property type="match status" value="1"/>
</dbReference>
<feature type="compositionally biased region" description="Low complexity" evidence="1">
    <location>
        <begin position="3327"/>
        <end position="3338"/>
    </location>
</feature>
<evidence type="ECO:0000313" key="4">
    <source>
        <dbReference type="Proteomes" id="UP001150925"/>
    </source>
</evidence>
<feature type="compositionally biased region" description="Polar residues" evidence="1">
    <location>
        <begin position="381"/>
        <end position="392"/>
    </location>
</feature>
<feature type="compositionally biased region" description="Polar residues" evidence="1">
    <location>
        <begin position="2093"/>
        <end position="2126"/>
    </location>
</feature>
<feature type="compositionally biased region" description="Polar residues" evidence="1">
    <location>
        <begin position="1257"/>
        <end position="1294"/>
    </location>
</feature>
<feature type="compositionally biased region" description="Polar residues" evidence="1">
    <location>
        <begin position="1126"/>
        <end position="1136"/>
    </location>
</feature>
<feature type="compositionally biased region" description="Polar residues" evidence="1">
    <location>
        <begin position="2038"/>
        <end position="2048"/>
    </location>
</feature>
<feature type="compositionally biased region" description="Low complexity" evidence="1">
    <location>
        <begin position="2229"/>
        <end position="2248"/>
    </location>
</feature>
<feature type="compositionally biased region" description="Basic and acidic residues" evidence="1">
    <location>
        <begin position="3348"/>
        <end position="3359"/>
    </location>
</feature>
<organism evidence="3 4">
    <name type="scientific">Dispira parvispora</name>
    <dbReference type="NCBI Taxonomy" id="1520584"/>
    <lineage>
        <taxon>Eukaryota</taxon>
        <taxon>Fungi</taxon>
        <taxon>Fungi incertae sedis</taxon>
        <taxon>Zoopagomycota</taxon>
        <taxon>Kickxellomycotina</taxon>
        <taxon>Dimargaritomycetes</taxon>
        <taxon>Dimargaritales</taxon>
        <taxon>Dimargaritaceae</taxon>
        <taxon>Dispira</taxon>
    </lineage>
</organism>
<dbReference type="Proteomes" id="UP001150925">
    <property type="component" value="Unassembled WGS sequence"/>
</dbReference>
<feature type="compositionally biased region" description="Low complexity" evidence="1">
    <location>
        <begin position="2940"/>
        <end position="2973"/>
    </location>
</feature>
<feature type="compositionally biased region" description="Low complexity" evidence="1">
    <location>
        <begin position="2426"/>
        <end position="2437"/>
    </location>
</feature>
<feature type="compositionally biased region" description="Low complexity" evidence="1">
    <location>
        <begin position="3100"/>
        <end position="3116"/>
    </location>
</feature>
<feature type="compositionally biased region" description="Polar residues" evidence="1">
    <location>
        <begin position="619"/>
        <end position="629"/>
    </location>
</feature>
<feature type="compositionally biased region" description="Polar residues" evidence="1">
    <location>
        <begin position="1163"/>
        <end position="1181"/>
    </location>
</feature>
<feature type="compositionally biased region" description="Low complexity" evidence="1">
    <location>
        <begin position="1144"/>
        <end position="1160"/>
    </location>
</feature>
<feature type="compositionally biased region" description="Polar residues" evidence="1">
    <location>
        <begin position="561"/>
        <end position="570"/>
    </location>
</feature>
<feature type="compositionally biased region" description="Polar residues" evidence="1">
    <location>
        <begin position="4298"/>
        <end position="4308"/>
    </location>
</feature>
<feature type="compositionally biased region" description="Low complexity" evidence="1">
    <location>
        <begin position="3170"/>
        <end position="3190"/>
    </location>
</feature>
<feature type="compositionally biased region" description="Low complexity" evidence="1">
    <location>
        <begin position="1860"/>
        <end position="1874"/>
    </location>
</feature>
<feature type="compositionally biased region" description="Low complexity" evidence="1">
    <location>
        <begin position="453"/>
        <end position="472"/>
    </location>
</feature>
<feature type="compositionally biased region" description="Acidic residues" evidence="1">
    <location>
        <begin position="1511"/>
        <end position="1521"/>
    </location>
</feature>
<feature type="compositionally biased region" description="Polar residues" evidence="1">
    <location>
        <begin position="3150"/>
        <end position="3160"/>
    </location>
</feature>
<feature type="region of interest" description="Disordered" evidence="1">
    <location>
        <begin position="3044"/>
        <end position="3361"/>
    </location>
</feature>
<dbReference type="EMBL" id="JANBPY010000104">
    <property type="protein sequence ID" value="KAJ1969020.1"/>
    <property type="molecule type" value="Genomic_DNA"/>
</dbReference>
<evidence type="ECO:0000259" key="2">
    <source>
        <dbReference type="PROSITE" id="PS51745"/>
    </source>
</evidence>
<comment type="caution">
    <text evidence="3">The sequence shown here is derived from an EMBL/GenBank/DDBJ whole genome shotgun (WGS) entry which is preliminary data.</text>
</comment>
<feature type="compositionally biased region" description="Low complexity" evidence="1">
    <location>
        <begin position="2457"/>
        <end position="2488"/>
    </location>
</feature>
<feature type="compositionally biased region" description="Low complexity" evidence="1">
    <location>
        <begin position="4158"/>
        <end position="4177"/>
    </location>
</feature>
<feature type="compositionally biased region" description="Low complexity" evidence="1">
    <location>
        <begin position="2517"/>
        <end position="2536"/>
    </location>
</feature>
<feature type="compositionally biased region" description="Polar residues" evidence="1">
    <location>
        <begin position="4097"/>
        <end position="4111"/>
    </location>
</feature>
<feature type="compositionally biased region" description="Polar residues" evidence="1">
    <location>
        <begin position="4010"/>
        <end position="4021"/>
    </location>
</feature>
<feature type="compositionally biased region" description="Polar residues" evidence="1">
    <location>
        <begin position="839"/>
        <end position="879"/>
    </location>
</feature>
<reference evidence="3" key="1">
    <citation type="submission" date="2022-07" db="EMBL/GenBank/DDBJ databases">
        <title>Phylogenomic reconstructions and comparative analyses of Kickxellomycotina fungi.</title>
        <authorList>
            <person name="Reynolds N.K."/>
            <person name="Stajich J.E."/>
            <person name="Barry K."/>
            <person name="Grigoriev I.V."/>
            <person name="Crous P."/>
            <person name="Smith M.E."/>
        </authorList>
    </citation>
    <scope>NUCLEOTIDE SEQUENCE</scope>
    <source>
        <strain evidence="3">RSA 1196</strain>
    </source>
</reference>
<feature type="region of interest" description="Disordered" evidence="1">
    <location>
        <begin position="3809"/>
        <end position="4192"/>
    </location>
</feature>
<feature type="compositionally biased region" description="Low complexity" evidence="1">
    <location>
        <begin position="4060"/>
        <end position="4070"/>
    </location>
</feature>
<feature type="region of interest" description="Disordered" evidence="1">
    <location>
        <begin position="3639"/>
        <end position="3721"/>
    </location>
</feature>
<feature type="compositionally biased region" description="Low complexity" evidence="1">
    <location>
        <begin position="637"/>
        <end position="671"/>
    </location>
</feature>
<feature type="compositionally biased region" description="Polar residues" evidence="1">
    <location>
        <begin position="3908"/>
        <end position="3927"/>
    </location>
</feature>
<feature type="compositionally biased region" description="Polar residues" evidence="1">
    <location>
        <begin position="481"/>
        <end position="496"/>
    </location>
</feature>
<feature type="compositionally biased region" description="Low complexity" evidence="1">
    <location>
        <begin position="3512"/>
        <end position="3521"/>
    </location>
</feature>
<feature type="compositionally biased region" description="Polar residues" evidence="1">
    <location>
        <begin position="1669"/>
        <end position="1706"/>
    </location>
</feature>
<feature type="compositionally biased region" description="Polar residues" evidence="1">
    <location>
        <begin position="2776"/>
        <end position="2785"/>
    </location>
</feature>
<feature type="compositionally biased region" description="Low complexity" evidence="1">
    <location>
        <begin position="3966"/>
        <end position="4001"/>
    </location>
</feature>
<feature type="compositionally biased region" description="Polar residues" evidence="1">
    <location>
        <begin position="2297"/>
        <end position="2314"/>
    </location>
</feature>
<feature type="compositionally biased region" description="Low complexity" evidence="1">
    <location>
        <begin position="2703"/>
        <end position="2718"/>
    </location>
</feature>
<feature type="compositionally biased region" description="Polar residues" evidence="1">
    <location>
        <begin position="2796"/>
        <end position="2826"/>
    </location>
</feature>
<feature type="compositionally biased region" description="Polar residues" evidence="1">
    <location>
        <begin position="1357"/>
        <end position="1393"/>
    </location>
</feature>
<feature type="compositionally biased region" description="Acidic residues" evidence="1">
    <location>
        <begin position="693"/>
        <end position="704"/>
    </location>
</feature>
<feature type="compositionally biased region" description="Polar residues" evidence="1">
    <location>
        <begin position="2740"/>
        <end position="2755"/>
    </location>
</feature>
<feature type="compositionally biased region" description="Low complexity" evidence="1">
    <location>
        <begin position="2056"/>
        <end position="2072"/>
    </location>
</feature>
<feature type="compositionally biased region" description="Low complexity" evidence="1">
    <location>
        <begin position="2399"/>
        <end position="2414"/>
    </location>
</feature>
<name>A0A9W8AUX3_9FUNG</name>
<feature type="compositionally biased region" description="Low complexity" evidence="1">
    <location>
        <begin position="2282"/>
        <end position="2295"/>
    </location>
</feature>
<feature type="compositionally biased region" description="Low complexity" evidence="1">
    <location>
        <begin position="3639"/>
        <end position="3661"/>
    </location>
</feature>
<feature type="compositionally biased region" description="Polar residues" evidence="1">
    <location>
        <begin position="961"/>
        <end position="984"/>
    </location>
</feature>
<feature type="compositionally biased region" description="Polar residues" evidence="1">
    <location>
        <begin position="2490"/>
        <end position="2514"/>
    </location>
</feature>
<evidence type="ECO:0000313" key="3">
    <source>
        <dbReference type="EMBL" id="KAJ1969020.1"/>
    </source>
</evidence>
<feature type="region of interest" description="Disordered" evidence="1">
    <location>
        <begin position="4271"/>
        <end position="4308"/>
    </location>
</feature>
<feature type="compositionally biased region" description="Low complexity" evidence="1">
    <location>
        <begin position="1473"/>
        <end position="1492"/>
    </location>
</feature>
<feature type="compositionally biased region" description="Polar residues" evidence="1">
    <location>
        <begin position="3939"/>
        <end position="3965"/>
    </location>
</feature>
<accession>A0A9W8AUX3</accession>
<feature type="region of interest" description="Disordered" evidence="1">
    <location>
        <begin position="322"/>
        <end position="2168"/>
    </location>
</feature>
<feature type="compositionally biased region" description="Pro residues" evidence="1">
    <location>
        <begin position="189"/>
        <end position="199"/>
    </location>
</feature>
<dbReference type="OrthoDB" id="661148at2759"/>
<feature type="region of interest" description="Disordered" evidence="1">
    <location>
        <begin position="3480"/>
        <end position="3619"/>
    </location>
</feature>
<gene>
    <name evidence="3" type="ORF">IWQ62_000892</name>
</gene>
<feature type="compositionally biased region" description="Polar residues" evidence="1">
    <location>
        <begin position="1546"/>
        <end position="1556"/>
    </location>
</feature>
<feature type="compositionally biased region" description="Acidic residues" evidence="1">
    <location>
        <begin position="798"/>
        <end position="809"/>
    </location>
</feature>
<feature type="compositionally biased region" description="Polar residues" evidence="1">
    <location>
        <begin position="3601"/>
        <end position="3613"/>
    </location>
</feature>
<evidence type="ECO:0000256" key="1">
    <source>
        <dbReference type="SAM" id="MobiDB-lite"/>
    </source>
</evidence>
<feature type="compositionally biased region" description="Low complexity" evidence="1">
    <location>
        <begin position="2862"/>
        <end position="2878"/>
    </location>
</feature>
<feature type="region of interest" description="Disordered" evidence="1">
    <location>
        <begin position="2181"/>
        <end position="3012"/>
    </location>
</feature>
<feature type="compositionally biased region" description="Low complexity" evidence="1">
    <location>
        <begin position="3875"/>
        <end position="3895"/>
    </location>
</feature>
<feature type="compositionally biased region" description="Polar residues" evidence="1">
    <location>
        <begin position="1767"/>
        <end position="1801"/>
    </location>
</feature>
<proteinExistence type="predicted"/>
<feature type="compositionally biased region" description="Low complexity" evidence="1">
    <location>
        <begin position="2149"/>
        <end position="2168"/>
    </location>
</feature>
<feature type="compositionally biased region" description="Polar residues" evidence="1">
    <location>
        <begin position="2272"/>
        <end position="2281"/>
    </location>
</feature>
<feature type="compositionally biased region" description="Acidic residues" evidence="1">
    <location>
        <begin position="1200"/>
        <end position="1211"/>
    </location>
</feature>
<feature type="compositionally biased region" description="Polar residues" evidence="1">
    <location>
        <begin position="3117"/>
        <end position="3128"/>
    </location>
</feature>
<feature type="compositionally biased region" description="Basic and acidic residues" evidence="1">
    <location>
        <begin position="2579"/>
        <end position="2593"/>
    </location>
</feature>
<feature type="compositionally biased region" description="Low complexity" evidence="1">
    <location>
        <begin position="4277"/>
        <end position="4292"/>
    </location>
</feature>